<dbReference type="Proteomes" id="UP000792457">
    <property type="component" value="Unassembled WGS sequence"/>
</dbReference>
<dbReference type="AlphaFoldDB" id="A0A8K0JX51"/>
<reference evidence="2" key="2">
    <citation type="submission" date="2017-10" db="EMBL/GenBank/DDBJ databases">
        <title>Ladona fulva Genome sequencing and assembly.</title>
        <authorList>
            <person name="Murali S."/>
            <person name="Richards S."/>
            <person name="Bandaranaike D."/>
            <person name="Bellair M."/>
            <person name="Blankenburg K."/>
            <person name="Chao H."/>
            <person name="Dinh H."/>
            <person name="Doddapaneni H."/>
            <person name="Dugan-Rocha S."/>
            <person name="Elkadiri S."/>
            <person name="Gnanaolivu R."/>
            <person name="Hernandez B."/>
            <person name="Skinner E."/>
            <person name="Javaid M."/>
            <person name="Lee S."/>
            <person name="Li M."/>
            <person name="Ming W."/>
            <person name="Munidasa M."/>
            <person name="Muniz J."/>
            <person name="Nguyen L."/>
            <person name="Hughes D."/>
            <person name="Osuji N."/>
            <person name="Pu L.-L."/>
            <person name="Puazo M."/>
            <person name="Qu C."/>
            <person name="Quiroz J."/>
            <person name="Raj R."/>
            <person name="Weissenberger G."/>
            <person name="Xin Y."/>
            <person name="Zou X."/>
            <person name="Han Y."/>
            <person name="Worley K."/>
            <person name="Muzny D."/>
            <person name="Gibbs R."/>
        </authorList>
    </citation>
    <scope>NUCLEOTIDE SEQUENCE</scope>
    <source>
        <strain evidence="2">Sampled in the wild</strain>
    </source>
</reference>
<evidence type="ECO:0000313" key="3">
    <source>
        <dbReference type="Proteomes" id="UP000792457"/>
    </source>
</evidence>
<accession>A0A8K0JX51</accession>
<feature type="compositionally biased region" description="Basic and acidic residues" evidence="1">
    <location>
        <begin position="126"/>
        <end position="143"/>
    </location>
</feature>
<gene>
    <name evidence="2" type="ORF">J437_LFUL003467</name>
</gene>
<protein>
    <submittedName>
        <fullName evidence="2">Uncharacterized protein</fullName>
    </submittedName>
</protein>
<dbReference type="EMBL" id="KZ308114">
    <property type="protein sequence ID" value="KAG8221833.1"/>
    <property type="molecule type" value="Genomic_DNA"/>
</dbReference>
<evidence type="ECO:0000256" key="1">
    <source>
        <dbReference type="SAM" id="MobiDB-lite"/>
    </source>
</evidence>
<evidence type="ECO:0000313" key="2">
    <source>
        <dbReference type="EMBL" id="KAG8221833.1"/>
    </source>
</evidence>
<reference evidence="2" key="1">
    <citation type="submission" date="2013-04" db="EMBL/GenBank/DDBJ databases">
        <authorList>
            <person name="Qu J."/>
            <person name="Murali S.C."/>
            <person name="Bandaranaike D."/>
            <person name="Bellair M."/>
            <person name="Blankenburg K."/>
            <person name="Chao H."/>
            <person name="Dinh H."/>
            <person name="Doddapaneni H."/>
            <person name="Downs B."/>
            <person name="Dugan-Rocha S."/>
            <person name="Elkadiri S."/>
            <person name="Gnanaolivu R.D."/>
            <person name="Hernandez B."/>
            <person name="Javaid M."/>
            <person name="Jayaseelan J.C."/>
            <person name="Lee S."/>
            <person name="Li M."/>
            <person name="Ming W."/>
            <person name="Munidasa M."/>
            <person name="Muniz J."/>
            <person name="Nguyen L."/>
            <person name="Ongeri F."/>
            <person name="Osuji N."/>
            <person name="Pu L.-L."/>
            <person name="Puazo M."/>
            <person name="Qu C."/>
            <person name="Quiroz J."/>
            <person name="Raj R."/>
            <person name="Weissenberger G."/>
            <person name="Xin Y."/>
            <person name="Zou X."/>
            <person name="Han Y."/>
            <person name="Richards S."/>
            <person name="Worley K."/>
            <person name="Muzny D."/>
            <person name="Gibbs R."/>
        </authorList>
    </citation>
    <scope>NUCLEOTIDE SEQUENCE</scope>
    <source>
        <strain evidence="2">Sampled in the wild</strain>
    </source>
</reference>
<sequence>MDVVDSARLAVQRNYAYFKVNREKNEVSVKKLLETYGIWSNNLKRDVLDFDKLNQDLLLKKSVDAYIGKAFSIANSETKVSSEDATGQIKNSIKRQNLEKIILKPPINHHVHEMNLDQGILHQKGKVESQKNDSHGDQSEIHSKAPRSISTNQNIISQYNEIPKTACVSKTRESRGQIPRCPECEPVKSKKKDTLLKSSNEFCMPAENVESKLISPMKKDLSSKWNICGQTNSSNEVAHSKTQLLNEKTNKVAHERVNFDASSDKVYGHGHPVFHSMNSYPVKSKNLGEQYKQQFIEGNKDNLYNQSEPLVAIKNQTSMVLTPGAQCNWQIPNLFHGQNQGNLYFPLPRKESHPLWPPSTHGNVNHLEYQFSPSDNFNWNTEGHLYYVGEDMNQPHDMNMYFWDPQSTVTWDLQNYPITSGLEHDFERRYELLPNYGGYFEPAETILQGRFRLDNSSELVQPQSKLIISSTDLMNQFR</sequence>
<proteinExistence type="predicted"/>
<comment type="caution">
    <text evidence="2">The sequence shown here is derived from an EMBL/GenBank/DDBJ whole genome shotgun (WGS) entry which is preliminary data.</text>
</comment>
<keyword evidence="3" id="KW-1185">Reference proteome</keyword>
<name>A0A8K0JX51_LADFU</name>
<organism evidence="2 3">
    <name type="scientific">Ladona fulva</name>
    <name type="common">Scarce chaser dragonfly</name>
    <name type="synonym">Libellula fulva</name>
    <dbReference type="NCBI Taxonomy" id="123851"/>
    <lineage>
        <taxon>Eukaryota</taxon>
        <taxon>Metazoa</taxon>
        <taxon>Ecdysozoa</taxon>
        <taxon>Arthropoda</taxon>
        <taxon>Hexapoda</taxon>
        <taxon>Insecta</taxon>
        <taxon>Pterygota</taxon>
        <taxon>Palaeoptera</taxon>
        <taxon>Odonata</taxon>
        <taxon>Epiprocta</taxon>
        <taxon>Anisoptera</taxon>
        <taxon>Libelluloidea</taxon>
        <taxon>Libellulidae</taxon>
        <taxon>Ladona</taxon>
    </lineage>
</organism>
<feature type="region of interest" description="Disordered" evidence="1">
    <location>
        <begin position="126"/>
        <end position="149"/>
    </location>
</feature>